<accession>A0A1Q3B9G6</accession>
<sequence>MHFQKHIISYLNFYFAMELDTDETIRSMFWADREDYMTLNSNVVLIGQSSMEKLAGDCYTRVMFKLFQEEFKSIINCWH</sequence>
<evidence type="ECO:0000313" key="1">
    <source>
        <dbReference type="EMBL" id="GAV64618.1"/>
    </source>
</evidence>
<proteinExistence type="predicted"/>
<evidence type="ECO:0000313" key="2">
    <source>
        <dbReference type="Proteomes" id="UP000187406"/>
    </source>
</evidence>
<evidence type="ECO:0008006" key="3">
    <source>
        <dbReference type="Google" id="ProtNLM"/>
    </source>
</evidence>
<reference evidence="2" key="1">
    <citation type="submission" date="2016-04" db="EMBL/GenBank/DDBJ databases">
        <title>Cephalotus genome sequencing.</title>
        <authorList>
            <person name="Fukushima K."/>
            <person name="Hasebe M."/>
            <person name="Fang X."/>
        </authorList>
    </citation>
    <scope>NUCLEOTIDE SEQUENCE [LARGE SCALE GENOMIC DNA]</scope>
    <source>
        <strain evidence="2">cv. St1</strain>
    </source>
</reference>
<gene>
    <name evidence="1" type="ORF">CFOL_v3_08136</name>
</gene>
<dbReference type="Proteomes" id="UP000187406">
    <property type="component" value="Unassembled WGS sequence"/>
</dbReference>
<dbReference type="OrthoDB" id="2402896at2759"/>
<dbReference type="EMBL" id="BDDD01000358">
    <property type="protein sequence ID" value="GAV64618.1"/>
    <property type="molecule type" value="Genomic_DNA"/>
</dbReference>
<protein>
    <recommendedName>
        <fullName evidence="3">Protein FAR1-RELATED SEQUENCE</fullName>
    </recommendedName>
</protein>
<comment type="caution">
    <text evidence="1">The sequence shown here is derived from an EMBL/GenBank/DDBJ whole genome shotgun (WGS) entry which is preliminary data.</text>
</comment>
<keyword evidence="2" id="KW-1185">Reference proteome</keyword>
<organism evidence="1 2">
    <name type="scientific">Cephalotus follicularis</name>
    <name type="common">Albany pitcher plant</name>
    <dbReference type="NCBI Taxonomy" id="3775"/>
    <lineage>
        <taxon>Eukaryota</taxon>
        <taxon>Viridiplantae</taxon>
        <taxon>Streptophyta</taxon>
        <taxon>Embryophyta</taxon>
        <taxon>Tracheophyta</taxon>
        <taxon>Spermatophyta</taxon>
        <taxon>Magnoliopsida</taxon>
        <taxon>eudicotyledons</taxon>
        <taxon>Gunneridae</taxon>
        <taxon>Pentapetalae</taxon>
        <taxon>rosids</taxon>
        <taxon>fabids</taxon>
        <taxon>Oxalidales</taxon>
        <taxon>Cephalotaceae</taxon>
        <taxon>Cephalotus</taxon>
    </lineage>
</organism>
<dbReference type="AlphaFoldDB" id="A0A1Q3B9G6"/>
<dbReference type="InParanoid" id="A0A1Q3B9G6"/>
<name>A0A1Q3B9G6_CEPFO</name>